<evidence type="ECO:0000256" key="6">
    <source>
        <dbReference type="ARBA" id="ARBA00022857"/>
    </source>
</evidence>
<dbReference type="InterPro" id="IPR057326">
    <property type="entry name" value="KR_dom"/>
</dbReference>
<evidence type="ECO:0000313" key="17">
    <source>
        <dbReference type="Proteomes" id="UP000254051"/>
    </source>
</evidence>
<dbReference type="OrthoDB" id="9803333at2"/>
<dbReference type="NCBIfam" id="NF004200">
    <property type="entry name" value="PRK05653.1-5"/>
    <property type="match status" value="1"/>
</dbReference>
<evidence type="ECO:0000259" key="15">
    <source>
        <dbReference type="SMART" id="SM00822"/>
    </source>
</evidence>
<dbReference type="EMBL" id="UHJJ01000007">
    <property type="protein sequence ID" value="SUQ14620.1"/>
    <property type="molecule type" value="Genomic_DNA"/>
</dbReference>
<protein>
    <recommendedName>
        <fullName evidence="14">3-oxoacyl-[acyl-carrier-protein] reductase</fullName>
        <ecNumber evidence="14">1.1.1.100</ecNumber>
    </recommendedName>
</protein>
<evidence type="ECO:0000256" key="8">
    <source>
        <dbReference type="ARBA" id="ARBA00023098"/>
    </source>
</evidence>
<evidence type="ECO:0000256" key="14">
    <source>
        <dbReference type="RuleBase" id="RU366074"/>
    </source>
</evidence>
<proteinExistence type="inferred from homology"/>
<dbReference type="SUPFAM" id="SSF51735">
    <property type="entry name" value="NAD(P)-binding Rossmann-fold domains"/>
    <property type="match status" value="1"/>
</dbReference>
<name>A0A315ZUW3_9FIRM</name>
<keyword evidence="5 14" id="KW-0276">Fatty acid metabolism</keyword>
<evidence type="ECO:0000256" key="13">
    <source>
        <dbReference type="PIRSR" id="PIRSR611284-2"/>
    </source>
</evidence>
<dbReference type="GO" id="GO:0006633">
    <property type="term" value="P:fatty acid biosynthetic process"/>
    <property type="evidence" value="ECO:0007669"/>
    <property type="project" value="UniProtKB-UniPathway"/>
</dbReference>
<sequence length="246" mass="25679">MLEGKVAVVTGASRGIGRAVALKLAKDGAVVVINYNGSKEKAEEAKAEIEQAGGKAELFQCDVSDFHACESFLGDVIGKFGRIDILVNNAGITRDGLLMKMSEEDFDSVLNTNLKGTFNCIRFAARQMIKQRGGRIINLSSVSGVLGNAGQANYSASKAGVIGLTKSAARELASRGVTVNAIAPGFIHTEMTEVLSDKVKESAAAGIPLGRFGETEDIAEAVAFLASEKAGYITGQILCVDGGMAM</sequence>
<comment type="similarity">
    <text evidence="3 14">Belongs to the short-chain dehydrogenases/reductases (SDR) family.</text>
</comment>
<dbReference type="GO" id="GO:0008202">
    <property type="term" value="P:steroid metabolic process"/>
    <property type="evidence" value="ECO:0007669"/>
    <property type="project" value="UniProtKB-KW"/>
</dbReference>
<dbReference type="GO" id="GO:0051287">
    <property type="term" value="F:NAD binding"/>
    <property type="evidence" value="ECO:0007669"/>
    <property type="project" value="UniProtKB-UniRule"/>
</dbReference>
<dbReference type="GO" id="GO:0004316">
    <property type="term" value="F:3-oxoacyl-[acyl-carrier-protein] reductase (NADPH) activity"/>
    <property type="evidence" value="ECO:0007669"/>
    <property type="project" value="UniProtKB-UniRule"/>
</dbReference>
<dbReference type="Proteomes" id="UP000254051">
    <property type="component" value="Unassembled WGS sequence"/>
</dbReference>
<dbReference type="PRINTS" id="PR00080">
    <property type="entry name" value="SDRFAMILY"/>
</dbReference>
<feature type="binding site" evidence="13">
    <location>
        <position position="89"/>
    </location>
    <ligand>
        <name>NADP(+)</name>
        <dbReference type="ChEBI" id="CHEBI:58349"/>
    </ligand>
</feature>
<dbReference type="CDD" id="cd05333">
    <property type="entry name" value="BKR_SDR_c"/>
    <property type="match status" value="1"/>
</dbReference>
<dbReference type="SMART" id="SM00822">
    <property type="entry name" value="PKS_KR"/>
    <property type="match status" value="1"/>
</dbReference>
<dbReference type="NCBIfam" id="NF009464">
    <property type="entry name" value="PRK12824.1"/>
    <property type="match status" value="1"/>
</dbReference>
<evidence type="ECO:0000313" key="16">
    <source>
        <dbReference type="EMBL" id="SUQ14620.1"/>
    </source>
</evidence>
<feature type="active site" description="Proton acceptor" evidence="12">
    <location>
        <position position="154"/>
    </location>
</feature>
<evidence type="ECO:0000256" key="12">
    <source>
        <dbReference type="PIRSR" id="PIRSR611284-1"/>
    </source>
</evidence>
<dbReference type="NCBIfam" id="TIGR01830">
    <property type="entry name" value="3oxo_ACP_reduc"/>
    <property type="match status" value="1"/>
</dbReference>
<organism evidence="16 17">
    <name type="scientific">Faecalicatena contorta</name>
    <dbReference type="NCBI Taxonomy" id="39482"/>
    <lineage>
        <taxon>Bacteria</taxon>
        <taxon>Bacillati</taxon>
        <taxon>Bacillota</taxon>
        <taxon>Clostridia</taxon>
        <taxon>Lachnospirales</taxon>
        <taxon>Lachnospiraceae</taxon>
        <taxon>Faecalicatena</taxon>
    </lineage>
</organism>
<evidence type="ECO:0000256" key="4">
    <source>
        <dbReference type="ARBA" id="ARBA00022516"/>
    </source>
</evidence>
<dbReference type="FunFam" id="3.40.50.720:FF:000037">
    <property type="entry name" value="3-oxoacyl-[acyl-carrier-protein] reductase FabG"/>
    <property type="match status" value="1"/>
</dbReference>
<keyword evidence="8 14" id="KW-0443">Lipid metabolism</keyword>
<keyword evidence="10" id="KW-0753">Steroid metabolism</keyword>
<keyword evidence="4 14" id="KW-0444">Lipid biosynthesis</keyword>
<evidence type="ECO:0000256" key="1">
    <source>
        <dbReference type="ARBA" id="ARBA00002607"/>
    </source>
</evidence>
<dbReference type="NCBIfam" id="NF004198">
    <property type="entry name" value="PRK05653.1-3"/>
    <property type="match status" value="1"/>
</dbReference>
<evidence type="ECO:0000256" key="5">
    <source>
        <dbReference type="ARBA" id="ARBA00022832"/>
    </source>
</evidence>
<dbReference type="AlphaFoldDB" id="A0A315ZUW3"/>
<dbReference type="InterPro" id="IPR020904">
    <property type="entry name" value="Sc_DH/Rdtase_CS"/>
</dbReference>
<evidence type="ECO:0000256" key="3">
    <source>
        <dbReference type="ARBA" id="ARBA00006484"/>
    </source>
</evidence>
<keyword evidence="7 14" id="KW-0560">Oxidoreductase</keyword>
<dbReference type="InterPro" id="IPR036291">
    <property type="entry name" value="NAD(P)-bd_dom_sf"/>
</dbReference>
<feature type="binding site" evidence="13">
    <location>
        <begin position="154"/>
        <end position="158"/>
    </location>
    <ligand>
        <name>NADP(+)</name>
        <dbReference type="ChEBI" id="CHEBI:58349"/>
    </ligand>
</feature>
<evidence type="ECO:0000256" key="10">
    <source>
        <dbReference type="ARBA" id="ARBA00023221"/>
    </source>
</evidence>
<dbReference type="PRINTS" id="PR00081">
    <property type="entry name" value="GDHRDH"/>
</dbReference>
<evidence type="ECO:0000256" key="11">
    <source>
        <dbReference type="ARBA" id="ARBA00048508"/>
    </source>
</evidence>
<dbReference type="NCBIfam" id="NF005559">
    <property type="entry name" value="PRK07231.1"/>
    <property type="match status" value="1"/>
</dbReference>
<dbReference type="InterPro" id="IPR002347">
    <property type="entry name" value="SDR_fam"/>
</dbReference>
<dbReference type="PANTHER" id="PTHR42879">
    <property type="entry name" value="3-OXOACYL-(ACYL-CARRIER-PROTEIN) REDUCTASE"/>
    <property type="match status" value="1"/>
</dbReference>
<keyword evidence="17" id="KW-1185">Reference proteome</keyword>
<accession>A0A315ZUW3</accession>
<feature type="domain" description="Ketoreductase" evidence="15">
    <location>
        <begin position="5"/>
        <end position="185"/>
    </location>
</feature>
<evidence type="ECO:0000256" key="7">
    <source>
        <dbReference type="ARBA" id="ARBA00023002"/>
    </source>
</evidence>
<dbReference type="UniPathway" id="UPA00094"/>
<comment type="subunit">
    <text evidence="14">Homotetramer.</text>
</comment>
<comment type="function">
    <text evidence="1 14">Catalyzes the NADPH-dependent reduction of beta-ketoacyl-ACP substrates to beta-hydroxyacyl-ACP products, the first reductive step in the elongation cycle of fatty acid biosynthesis.</text>
</comment>
<dbReference type="InterPro" id="IPR011284">
    <property type="entry name" value="3oxo_ACP_reduc"/>
</dbReference>
<dbReference type="NCBIfam" id="NF009466">
    <property type="entry name" value="PRK12826.1-2"/>
    <property type="match status" value="1"/>
</dbReference>
<dbReference type="EC" id="1.1.1.100" evidence="14"/>
<feature type="binding site" evidence="13">
    <location>
        <begin position="11"/>
        <end position="14"/>
    </location>
    <ligand>
        <name>NADP(+)</name>
        <dbReference type="ChEBI" id="CHEBI:58349"/>
    </ligand>
</feature>
<keyword evidence="6 13" id="KW-0521">NADP</keyword>
<feature type="binding site" evidence="13">
    <location>
        <position position="187"/>
    </location>
    <ligand>
        <name>NADP(+)</name>
        <dbReference type="ChEBI" id="CHEBI:58349"/>
    </ligand>
</feature>
<dbReference type="Gene3D" id="3.40.50.720">
    <property type="entry name" value="NAD(P)-binding Rossmann-like Domain"/>
    <property type="match status" value="1"/>
</dbReference>
<evidence type="ECO:0000256" key="9">
    <source>
        <dbReference type="ARBA" id="ARBA00023160"/>
    </source>
</evidence>
<gene>
    <name evidence="16" type="ORF">SAMN05216529_10774</name>
</gene>
<comment type="catalytic activity">
    <reaction evidence="11 14">
        <text>a (3R)-hydroxyacyl-[ACP] + NADP(+) = a 3-oxoacyl-[ACP] + NADPH + H(+)</text>
        <dbReference type="Rhea" id="RHEA:17397"/>
        <dbReference type="Rhea" id="RHEA-COMP:9916"/>
        <dbReference type="Rhea" id="RHEA-COMP:9945"/>
        <dbReference type="ChEBI" id="CHEBI:15378"/>
        <dbReference type="ChEBI" id="CHEBI:57783"/>
        <dbReference type="ChEBI" id="CHEBI:58349"/>
        <dbReference type="ChEBI" id="CHEBI:78776"/>
        <dbReference type="ChEBI" id="CHEBI:78827"/>
        <dbReference type="EC" id="1.1.1.100"/>
    </reaction>
</comment>
<dbReference type="RefSeq" id="WP_109711680.1">
    <property type="nucleotide sequence ID" value="NZ_QGDS01000007.1"/>
</dbReference>
<reference evidence="17" key="1">
    <citation type="submission" date="2017-07" db="EMBL/GenBank/DDBJ databases">
        <authorList>
            <person name="Varghese N."/>
            <person name="Submissions S."/>
        </authorList>
    </citation>
    <scope>NUCLEOTIDE SEQUENCE [LARGE SCALE GENOMIC DNA]</scope>
    <source>
        <strain evidence="17">NLAE-zl-C134</strain>
    </source>
</reference>
<dbReference type="PROSITE" id="PS00061">
    <property type="entry name" value="ADH_SHORT"/>
    <property type="match status" value="1"/>
</dbReference>
<keyword evidence="9 14" id="KW-0275">Fatty acid biosynthesis</keyword>
<dbReference type="InterPro" id="IPR050259">
    <property type="entry name" value="SDR"/>
</dbReference>
<dbReference type="Pfam" id="PF13561">
    <property type="entry name" value="adh_short_C2"/>
    <property type="match status" value="1"/>
</dbReference>
<comment type="pathway">
    <text evidence="2 14">Lipid metabolism; fatty acid biosynthesis.</text>
</comment>
<dbReference type="PANTHER" id="PTHR42879:SF2">
    <property type="entry name" value="3-OXOACYL-[ACYL-CARRIER-PROTEIN] REDUCTASE FABG"/>
    <property type="match status" value="1"/>
</dbReference>
<evidence type="ECO:0000256" key="2">
    <source>
        <dbReference type="ARBA" id="ARBA00005194"/>
    </source>
</evidence>